<dbReference type="RefSeq" id="WP_130510869.1">
    <property type="nucleotide sequence ID" value="NZ_SHKY01000001.1"/>
</dbReference>
<reference evidence="3 4" key="1">
    <citation type="submission" date="2019-02" db="EMBL/GenBank/DDBJ databases">
        <title>Sequencing the genomes of 1000 actinobacteria strains.</title>
        <authorList>
            <person name="Klenk H.-P."/>
        </authorList>
    </citation>
    <scope>NUCLEOTIDE SEQUENCE [LARGE SCALE GENOMIC DNA]</scope>
    <source>
        <strain evidence="3 4">DSM 45162</strain>
    </source>
</reference>
<evidence type="ECO:0000313" key="4">
    <source>
        <dbReference type="Proteomes" id="UP000292564"/>
    </source>
</evidence>
<name>A0A4Q7ZMK3_9ACTN</name>
<comment type="caution">
    <text evidence="3">The sequence shown here is derived from an EMBL/GenBank/DDBJ whole genome shotgun (WGS) entry which is preliminary data.</text>
</comment>
<dbReference type="EMBL" id="SHKY01000001">
    <property type="protein sequence ID" value="RZU52230.1"/>
    <property type="molecule type" value="Genomic_DNA"/>
</dbReference>
<sequence length="209" mass="21373">MAKVSGAALVAAVLLVTACDAPRARDTAGPAAPPAPAPPATPAASSAASSCAGGRVSVGPTRRRTVILALAPAVTITSPKGGKLDPGSLRDVRQYRAQVVAQKPVPQDKVYRAFVQRWDDPAAMPALGEVAPVNHSPGDSAVVNRPGRYVQYEGVQAVEAAFSYTCGKATVRGTASSWIGPISGVLGCDSTDRPPDVASYKDVIAACRE</sequence>
<keyword evidence="2" id="KW-0732">Signal</keyword>
<dbReference type="OrthoDB" id="4330292at2"/>
<feature type="compositionally biased region" description="Low complexity" evidence="1">
    <location>
        <begin position="42"/>
        <end position="53"/>
    </location>
</feature>
<feature type="compositionally biased region" description="Pro residues" evidence="1">
    <location>
        <begin position="31"/>
        <end position="41"/>
    </location>
</feature>
<protein>
    <recommendedName>
        <fullName evidence="5">PknH-like protein</fullName>
    </recommendedName>
</protein>
<feature type="chain" id="PRO_5038532735" description="PknH-like protein" evidence="2">
    <location>
        <begin position="19"/>
        <end position="209"/>
    </location>
</feature>
<evidence type="ECO:0000256" key="2">
    <source>
        <dbReference type="SAM" id="SignalP"/>
    </source>
</evidence>
<keyword evidence="4" id="KW-1185">Reference proteome</keyword>
<proteinExistence type="predicted"/>
<dbReference type="Proteomes" id="UP000292564">
    <property type="component" value="Unassembled WGS sequence"/>
</dbReference>
<organism evidence="3 4">
    <name type="scientific">Krasilnikovia cinnamomea</name>
    <dbReference type="NCBI Taxonomy" id="349313"/>
    <lineage>
        <taxon>Bacteria</taxon>
        <taxon>Bacillati</taxon>
        <taxon>Actinomycetota</taxon>
        <taxon>Actinomycetes</taxon>
        <taxon>Micromonosporales</taxon>
        <taxon>Micromonosporaceae</taxon>
        <taxon>Krasilnikovia</taxon>
    </lineage>
</organism>
<accession>A0A4Q7ZMK3</accession>
<dbReference type="AlphaFoldDB" id="A0A4Q7ZMK3"/>
<evidence type="ECO:0000256" key="1">
    <source>
        <dbReference type="SAM" id="MobiDB-lite"/>
    </source>
</evidence>
<evidence type="ECO:0008006" key="5">
    <source>
        <dbReference type="Google" id="ProtNLM"/>
    </source>
</evidence>
<evidence type="ECO:0000313" key="3">
    <source>
        <dbReference type="EMBL" id="RZU52230.1"/>
    </source>
</evidence>
<feature type="signal peptide" evidence="2">
    <location>
        <begin position="1"/>
        <end position="18"/>
    </location>
</feature>
<gene>
    <name evidence="3" type="ORF">EV385_4077</name>
</gene>
<dbReference type="PROSITE" id="PS51257">
    <property type="entry name" value="PROKAR_LIPOPROTEIN"/>
    <property type="match status" value="1"/>
</dbReference>
<feature type="region of interest" description="Disordered" evidence="1">
    <location>
        <begin position="24"/>
        <end position="57"/>
    </location>
</feature>